<reference evidence="1 2" key="1">
    <citation type="submission" date="2018-01" db="EMBL/GenBank/DDBJ databases">
        <authorList>
            <person name="Grinwald M.F."/>
            <person name="Tasoff P."/>
            <person name="Simpson K.F."/>
            <person name="Vasser A."/>
            <person name="Shaffer C.D."/>
            <person name="Weston-Hafer K.A."/>
            <person name="Russell D.A."/>
            <person name="Pope W.H."/>
            <person name="Jacobs-Sera D."/>
            <person name="Hendrix R.W."/>
            <person name="Hatfull G.F."/>
        </authorList>
    </citation>
    <scope>NUCLEOTIDE SEQUENCE [LARGE SCALE GENOMIC DNA]</scope>
</reference>
<protein>
    <submittedName>
        <fullName evidence="1">Uncharacterized protein</fullName>
    </submittedName>
</protein>
<accession>A0A2L1IW80</accession>
<evidence type="ECO:0000313" key="2">
    <source>
        <dbReference type="Proteomes" id="UP000241925"/>
    </source>
</evidence>
<name>A0A2L1IW80_9CAUD</name>
<proteinExistence type="predicted"/>
<organism evidence="1 2">
    <name type="scientific">Streptomyces phage BillNye</name>
    <dbReference type="NCBI Taxonomy" id="2079426"/>
    <lineage>
        <taxon>Viruses</taxon>
        <taxon>Duplodnaviria</taxon>
        <taxon>Heunggongvirae</taxon>
        <taxon>Uroviricota</taxon>
        <taxon>Caudoviricetes</taxon>
        <taxon>Stanwilliamsviridae</taxon>
        <taxon>Loccivirinae</taxon>
        <taxon>Wilnyevirus</taxon>
        <taxon>Wilnyevirus billnye</taxon>
    </lineage>
</organism>
<dbReference type="EMBL" id="MG757153">
    <property type="protein sequence ID" value="AVD99422.1"/>
    <property type="molecule type" value="Genomic_DNA"/>
</dbReference>
<keyword evidence="2" id="KW-1185">Reference proteome</keyword>
<gene>
    <name evidence="1" type="ORF">SEA_BILLNYE_236</name>
</gene>
<dbReference type="Proteomes" id="UP000241925">
    <property type="component" value="Segment"/>
</dbReference>
<evidence type="ECO:0000313" key="1">
    <source>
        <dbReference type="EMBL" id="AVD99422.1"/>
    </source>
</evidence>
<sequence>MGCVVDLEARFFSSRIGNEHKTAGQRGCSSLKNLEIAWKTLHDLRKRENVRIRLFVSLTKEKRPANIFSLGKEIISLPNETISLANEMTSFALTRESLGTRIISLANQTVLPFFG</sequence>